<dbReference type="AlphaFoldDB" id="A0AAV1M9J7"/>
<name>A0AAV1M9J7_9NEOP</name>
<keyword evidence="1" id="KW-1133">Transmembrane helix</keyword>
<comment type="caution">
    <text evidence="2">The sequence shown here is derived from an EMBL/GenBank/DDBJ whole genome shotgun (WGS) entry which is preliminary data.</text>
</comment>
<feature type="transmembrane region" description="Helical" evidence="1">
    <location>
        <begin position="6"/>
        <end position="26"/>
    </location>
</feature>
<reference evidence="2 3" key="1">
    <citation type="submission" date="2023-11" db="EMBL/GenBank/DDBJ databases">
        <authorList>
            <person name="Hedman E."/>
            <person name="Englund M."/>
            <person name="Stromberg M."/>
            <person name="Nyberg Akerstrom W."/>
            <person name="Nylinder S."/>
            <person name="Jareborg N."/>
            <person name="Kallberg Y."/>
            <person name="Kronander E."/>
        </authorList>
    </citation>
    <scope>NUCLEOTIDE SEQUENCE [LARGE SCALE GENOMIC DNA]</scope>
</reference>
<evidence type="ECO:0000313" key="2">
    <source>
        <dbReference type="EMBL" id="CAK1602566.1"/>
    </source>
</evidence>
<dbReference type="EMBL" id="CAVLGL010000137">
    <property type="protein sequence ID" value="CAK1602566.1"/>
    <property type="molecule type" value="Genomic_DNA"/>
</dbReference>
<proteinExistence type="predicted"/>
<gene>
    <name evidence="2" type="ORF">PARMNEM_LOCUS21053</name>
</gene>
<keyword evidence="1" id="KW-0812">Transmembrane</keyword>
<organism evidence="2 3">
    <name type="scientific">Parnassius mnemosyne</name>
    <name type="common">clouded apollo</name>
    <dbReference type="NCBI Taxonomy" id="213953"/>
    <lineage>
        <taxon>Eukaryota</taxon>
        <taxon>Metazoa</taxon>
        <taxon>Ecdysozoa</taxon>
        <taxon>Arthropoda</taxon>
        <taxon>Hexapoda</taxon>
        <taxon>Insecta</taxon>
        <taxon>Pterygota</taxon>
        <taxon>Neoptera</taxon>
        <taxon>Endopterygota</taxon>
        <taxon>Lepidoptera</taxon>
        <taxon>Glossata</taxon>
        <taxon>Ditrysia</taxon>
        <taxon>Papilionoidea</taxon>
        <taxon>Papilionidae</taxon>
        <taxon>Parnassiinae</taxon>
        <taxon>Parnassini</taxon>
        <taxon>Parnassius</taxon>
        <taxon>Driopa</taxon>
    </lineage>
</organism>
<keyword evidence="1" id="KW-0472">Membrane</keyword>
<dbReference type="Proteomes" id="UP001314205">
    <property type="component" value="Unassembled WGS sequence"/>
</dbReference>
<evidence type="ECO:0000256" key="1">
    <source>
        <dbReference type="SAM" id="Phobius"/>
    </source>
</evidence>
<feature type="transmembrane region" description="Helical" evidence="1">
    <location>
        <begin position="61"/>
        <end position="81"/>
    </location>
</feature>
<accession>A0AAV1M9J7</accession>
<keyword evidence="3" id="KW-1185">Reference proteome</keyword>
<evidence type="ECO:0000313" key="3">
    <source>
        <dbReference type="Proteomes" id="UP001314205"/>
    </source>
</evidence>
<protein>
    <submittedName>
        <fullName evidence="2">Uncharacterized protein</fullName>
    </submittedName>
</protein>
<sequence>MNLKSILTIVLVFLTVTCNCNVIGYSDVDEARGKKKKIALFVYWADIVIKKIFVLKLIYAFVFWVVIHKAGYFLTWFISYLKEKKHEHHDHHAHYIPHHHYDYEPPGSYGPPSYEPYRRQSHRV</sequence>